<dbReference type="Pfam" id="PF22549">
    <property type="entry name" value="ARPP-2"/>
    <property type="match status" value="1"/>
</dbReference>
<proteinExistence type="predicted"/>
<sequence>MLGNIRLVPLLRDRVCEDLRLARRKYEETLTVVDLGDRLAYCSTYVPHALVVSWTDDASPVGAFGTALAGPSDEKRLSGALRGVKLLHRMVKREGEQRLRLLPQHLALEGLLALHFKGPEIAWTEYSRRALSRGLSPRGELTVGGRGVAWLEEALRLFEIHEGQCGVLLFIGDALASMFVVSHPDDYRDLHRTLLEDGFALDLLRAAEWSGQSPVLTGELQPESVSSLADLRSQVARIREEVASFHVDIASGLVGRSLSIERVYRAGPFLLDRFLTDLDPGGENHIGELILSEDRTVQYARTYRLSSAQTRRVYLLQQLAACQWNLDLTAKALRTSRDALMVRLERAGFGYLIAEHVLAGAKKRTR</sequence>
<dbReference type="AlphaFoldDB" id="A0A0K1EM05"/>
<dbReference type="KEGG" id="ccro:CMC5_061520"/>
<organism evidence="2 3">
    <name type="scientific">Chondromyces crocatus</name>
    <dbReference type="NCBI Taxonomy" id="52"/>
    <lineage>
        <taxon>Bacteria</taxon>
        <taxon>Pseudomonadati</taxon>
        <taxon>Myxococcota</taxon>
        <taxon>Polyangia</taxon>
        <taxon>Polyangiales</taxon>
        <taxon>Polyangiaceae</taxon>
        <taxon>Chondromyces</taxon>
    </lineage>
</organism>
<dbReference type="InterPro" id="IPR054346">
    <property type="entry name" value="ARPP-2"/>
</dbReference>
<reference evidence="2 3" key="1">
    <citation type="submission" date="2015-07" db="EMBL/GenBank/DDBJ databases">
        <title>Genome analysis of myxobacterium Chondromyces crocatus Cm c5 reveals a high potential for natural compound synthesis and the genetic basis for the loss of fruiting body formation.</title>
        <authorList>
            <person name="Zaburannyi N."/>
            <person name="Bunk B."/>
            <person name="Maier J."/>
            <person name="Overmann J."/>
            <person name="Mueller R."/>
        </authorList>
    </citation>
    <scope>NUCLEOTIDE SEQUENCE [LARGE SCALE GENOMIC DNA]</scope>
    <source>
        <strain evidence="2 3">Cm c5</strain>
    </source>
</reference>
<evidence type="ECO:0000313" key="3">
    <source>
        <dbReference type="Proteomes" id="UP000067626"/>
    </source>
</evidence>
<evidence type="ECO:0000259" key="1">
    <source>
        <dbReference type="Pfam" id="PF22549"/>
    </source>
</evidence>
<name>A0A0K1EM05_CHOCO</name>
<dbReference type="EMBL" id="CP012159">
    <property type="protein sequence ID" value="AKT41930.1"/>
    <property type="molecule type" value="Genomic_DNA"/>
</dbReference>
<gene>
    <name evidence="2" type="ORF">CMC5_061520</name>
</gene>
<protein>
    <recommendedName>
        <fullName evidence="1">ARG and Rhodanese-Phosphatase-superfamily-associated domain-containing protein</fullName>
    </recommendedName>
</protein>
<keyword evidence="3" id="KW-1185">Reference proteome</keyword>
<dbReference type="Proteomes" id="UP000067626">
    <property type="component" value="Chromosome"/>
</dbReference>
<accession>A0A0K1EM05</accession>
<evidence type="ECO:0000313" key="2">
    <source>
        <dbReference type="EMBL" id="AKT41930.1"/>
    </source>
</evidence>
<feature type="domain" description="ARG and Rhodanese-Phosphatase-superfamily-associated" evidence="1">
    <location>
        <begin position="2"/>
        <end position="267"/>
    </location>
</feature>